<dbReference type="FunFam" id="3.90.400.10:FF:000002">
    <property type="entry name" value="Sucrose isomerase"/>
    <property type="match status" value="1"/>
</dbReference>
<keyword evidence="3" id="KW-0326">Glycosidase</keyword>
<dbReference type="OrthoDB" id="9805159at2"/>
<dbReference type="InterPro" id="IPR006047">
    <property type="entry name" value="GH13_cat_dom"/>
</dbReference>
<dbReference type="HOGENOM" id="CLU_006462_2_3_3"/>
<proteinExistence type="inferred from homology"/>
<dbReference type="eggNOG" id="COG0366">
    <property type="taxonomic scope" value="Bacteria"/>
</dbReference>
<name>B4VV54_9CYAN</name>
<dbReference type="AlphaFoldDB" id="B4VV54"/>
<dbReference type="PANTHER" id="PTHR10357:SF179">
    <property type="entry name" value="NEUTRAL AND BASIC AMINO ACID TRANSPORT PROTEIN RBAT"/>
    <property type="match status" value="1"/>
</dbReference>
<dbReference type="STRING" id="118168.MC7420_4240"/>
<dbReference type="RefSeq" id="WP_006102560.1">
    <property type="nucleotide sequence ID" value="NZ_DS989854.1"/>
</dbReference>
<dbReference type="InterPro" id="IPR013780">
    <property type="entry name" value="Glyco_hydro_b"/>
</dbReference>
<dbReference type="Gene3D" id="3.20.20.80">
    <property type="entry name" value="Glycosidases"/>
    <property type="match status" value="1"/>
</dbReference>
<evidence type="ECO:0000256" key="3">
    <source>
        <dbReference type="ARBA" id="ARBA00023295"/>
    </source>
</evidence>
<dbReference type="Proteomes" id="UP000003835">
    <property type="component" value="Unassembled WGS sequence"/>
</dbReference>
<dbReference type="Gene3D" id="3.90.400.10">
    <property type="entry name" value="Oligo-1,6-glucosidase, Domain 2"/>
    <property type="match status" value="1"/>
</dbReference>
<evidence type="ECO:0000259" key="4">
    <source>
        <dbReference type="SMART" id="SM00642"/>
    </source>
</evidence>
<dbReference type="CDD" id="cd11330">
    <property type="entry name" value="AmyAc_OligoGlu"/>
    <property type="match status" value="1"/>
</dbReference>
<dbReference type="Pfam" id="PF00128">
    <property type="entry name" value="Alpha-amylase"/>
    <property type="match status" value="1"/>
</dbReference>
<reference evidence="5 6" key="1">
    <citation type="submission" date="2008-07" db="EMBL/GenBank/DDBJ databases">
        <authorList>
            <person name="Tandeau de Marsac N."/>
            <person name="Ferriera S."/>
            <person name="Johnson J."/>
            <person name="Kravitz S."/>
            <person name="Beeson K."/>
            <person name="Sutton G."/>
            <person name="Rogers Y.-H."/>
            <person name="Friedman R."/>
            <person name="Frazier M."/>
            <person name="Venter J.C."/>
        </authorList>
    </citation>
    <scope>NUCLEOTIDE SEQUENCE [LARGE SCALE GENOMIC DNA]</scope>
    <source>
        <strain evidence="5 6">PCC 7420</strain>
    </source>
</reference>
<dbReference type="GO" id="GO:0009313">
    <property type="term" value="P:oligosaccharide catabolic process"/>
    <property type="evidence" value="ECO:0007669"/>
    <property type="project" value="TreeGrafter"/>
</dbReference>
<accession>B4VV54</accession>
<organism evidence="5 6">
    <name type="scientific">Coleofasciculus chthonoplastes PCC 7420</name>
    <dbReference type="NCBI Taxonomy" id="118168"/>
    <lineage>
        <taxon>Bacteria</taxon>
        <taxon>Bacillati</taxon>
        <taxon>Cyanobacteriota</taxon>
        <taxon>Cyanophyceae</taxon>
        <taxon>Coleofasciculales</taxon>
        <taxon>Coleofasciculaceae</taxon>
        <taxon>Coleofasciculus</taxon>
    </lineage>
</organism>
<comment type="similarity">
    <text evidence="1">Belongs to the glycosyl hydrolase 13 family.</text>
</comment>
<dbReference type="InterPro" id="IPR017853">
    <property type="entry name" value="GH"/>
</dbReference>
<dbReference type="PANTHER" id="PTHR10357">
    <property type="entry name" value="ALPHA-AMYLASE FAMILY MEMBER"/>
    <property type="match status" value="1"/>
</dbReference>
<dbReference type="Gene3D" id="2.60.40.1180">
    <property type="entry name" value="Golgi alpha-mannosidase II"/>
    <property type="match status" value="1"/>
</dbReference>
<dbReference type="SMART" id="SM00642">
    <property type="entry name" value="Aamy"/>
    <property type="match status" value="1"/>
</dbReference>
<keyword evidence="2" id="KW-0378">Hydrolase</keyword>
<sequence>MSNFPNPLVPNPWWKGAVLYQIYPRSFLDTNNDGVGDLPGITQKLDYIASIGVDGVWISPFFRSPMKDFGYDVADYCDVDPLFGTLDDFKDLLTKAHDLGLKIIVDLVWSHTSLEHPWFQESRQSQDNPKADWYVWANPSDDGSPPNNWLSRFGGVAWEWEVRREQYYLHNFLAEQPDLNLHNPEVQDALLDVGRFWLDLGVDGCRFDVATYFMHDPLLRNNPIHPQPPKRNNPYFWQSHVYDILRPENLQFLQRIRQELFDCYQGTMGIAEILCEPELETMAIYTHSNQRMHTAYSFIFFGSELSPQLIHNAVETAFGETRDSWPSWAFSNHDSVRAVSRLAGENGDTNAAKLLLVLIAALPGNAFIYQGEELGLPQAHVPFERLVDPEAKAMYPYHQGRDGARTPIPWHSQAPHAGFSTVEPWLPVDERHLPLAVDCAEVDNGSPLALVRAWLAFRKKHSALIHGDFRFVKATEGLLWFERFNQVEGLVCLFNLSPRTQQVNLNTQEMLFASNAHLQGESLELGSYGCAILTLS</sequence>
<keyword evidence="6" id="KW-1185">Reference proteome</keyword>
<feature type="domain" description="Glycosyl hydrolase family 13 catalytic" evidence="4">
    <location>
        <begin position="21"/>
        <end position="405"/>
    </location>
</feature>
<dbReference type="InterPro" id="IPR045857">
    <property type="entry name" value="O16G_dom_2"/>
</dbReference>
<dbReference type="GO" id="GO:0004556">
    <property type="term" value="F:alpha-amylase activity"/>
    <property type="evidence" value="ECO:0007669"/>
    <property type="project" value="TreeGrafter"/>
</dbReference>
<dbReference type="SUPFAM" id="SSF51011">
    <property type="entry name" value="Glycosyl hydrolase domain"/>
    <property type="match status" value="1"/>
</dbReference>
<evidence type="ECO:0000313" key="5">
    <source>
        <dbReference type="EMBL" id="EDX74255.1"/>
    </source>
</evidence>
<evidence type="ECO:0000256" key="2">
    <source>
        <dbReference type="ARBA" id="ARBA00022801"/>
    </source>
</evidence>
<evidence type="ECO:0000256" key="1">
    <source>
        <dbReference type="ARBA" id="ARBA00008061"/>
    </source>
</evidence>
<dbReference type="EMBL" id="DS989854">
    <property type="protein sequence ID" value="EDX74255.1"/>
    <property type="molecule type" value="Genomic_DNA"/>
</dbReference>
<evidence type="ECO:0000313" key="6">
    <source>
        <dbReference type="Proteomes" id="UP000003835"/>
    </source>
</evidence>
<protein>
    <submittedName>
        <fullName evidence="5">Alpha amylase, catalytic domain subfamily</fullName>
    </submittedName>
</protein>
<gene>
    <name evidence="5" type="ORF">MC7420_4240</name>
</gene>
<dbReference type="SUPFAM" id="SSF51445">
    <property type="entry name" value="(Trans)glycosidases"/>
    <property type="match status" value="1"/>
</dbReference>